<dbReference type="AlphaFoldDB" id="A0A812BLR2"/>
<sequence>MKSSEDPCKTRLSRLSFFFSYANSLLYFAFFSSPLFLYLSIYLLGWCKNNDVIMSFLTLRQKTTLLRHYFCTNLISIYLSIYLSMLLIYFMVTPSNISFSFLYSFLNIFFFHLKFSILLSFCSFFFTFGPLFYYLFSTSFSLFFTSFFLHFFIFNVCFSSSSFSSSSFSSSSFFDISILLFFFYFIFFVFHLFRLPSFSSFFLSYRFFNLFLFPHDFFLLSVPLILSTHFPPLRYYFTSLSFHLYLFVVSILYSLSSNRFLNVFLLFSFFTFCLTISSSSSS</sequence>
<protein>
    <submittedName>
        <fullName evidence="2">Uncharacterized protein</fullName>
    </submittedName>
</protein>
<feature type="transmembrane region" description="Helical" evidence="1">
    <location>
        <begin position="260"/>
        <end position="279"/>
    </location>
</feature>
<evidence type="ECO:0000313" key="3">
    <source>
        <dbReference type="Proteomes" id="UP000597762"/>
    </source>
</evidence>
<dbReference type="Proteomes" id="UP000597762">
    <property type="component" value="Unassembled WGS sequence"/>
</dbReference>
<gene>
    <name evidence="2" type="ORF">SPHA_22847</name>
</gene>
<reference evidence="2" key="1">
    <citation type="submission" date="2021-01" db="EMBL/GenBank/DDBJ databases">
        <authorList>
            <person name="Li R."/>
            <person name="Bekaert M."/>
        </authorList>
    </citation>
    <scope>NUCLEOTIDE SEQUENCE</scope>
    <source>
        <strain evidence="2">Farmed</strain>
    </source>
</reference>
<keyword evidence="1" id="KW-1133">Transmembrane helix</keyword>
<feature type="transmembrane region" description="Helical" evidence="1">
    <location>
        <begin position="233"/>
        <end position="253"/>
    </location>
</feature>
<keyword evidence="1" id="KW-0472">Membrane</keyword>
<name>A0A812BLR2_ACAPH</name>
<feature type="transmembrane region" description="Helical" evidence="1">
    <location>
        <begin position="68"/>
        <end position="91"/>
    </location>
</feature>
<feature type="transmembrane region" description="Helical" evidence="1">
    <location>
        <begin position="173"/>
        <end position="195"/>
    </location>
</feature>
<evidence type="ECO:0000256" key="1">
    <source>
        <dbReference type="SAM" id="Phobius"/>
    </source>
</evidence>
<feature type="transmembrane region" description="Helical" evidence="1">
    <location>
        <begin position="131"/>
        <end position="153"/>
    </location>
</feature>
<evidence type="ECO:0000313" key="2">
    <source>
        <dbReference type="EMBL" id="CAE1241446.1"/>
    </source>
</evidence>
<feature type="transmembrane region" description="Helical" evidence="1">
    <location>
        <begin position="207"/>
        <end position="227"/>
    </location>
</feature>
<accession>A0A812BLR2</accession>
<proteinExistence type="predicted"/>
<keyword evidence="1" id="KW-0812">Transmembrane</keyword>
<feature type="transmembrane region" description="Helical" evidence="1">
    <location>
        <begin position="25"/>
        <end position="47"/>
    </location>
</feature>
<keyword evidence="3" id="KW-1185">Reference proteome</keyword>
<organism evidence="2 3">
    <name type="scientific">Acanthosepion pharaonis</name>
    <name type="common">Pharaoh cuttlefish</name>
    <name type="synonym">Sepia pharaonis</name>
    <dbReference type="NCBI Taxonomy" id="158019"/>
    <lineage>
        <taxon>Eukaryota</taxon>
        <taxon>Metazoa</taxon>
        <taxon>Spiralia</taxon>
        <taxon>Lophotrochozoa</taxon>
        <taxon>Mollusca</taxon>
        <taxon>Cephalopoda</taxon>
        <taxon>Coleoidea</taxon>
        <taxon>Decapodiformes</taxon>
        <taxon>Sepiida</taxon>
        <taxon>Sepiina</taxon>
        <taxon>Sepiidae</taxon>
        <taxon>Acanthosepion</taxon>
    </lineage>
</organism>
<dbReference type="EMBL" id="CAHIKZ030000846">
    <property type="protein sequence ID" value="CAE1241446.1"/>
    <property type="molecule type" value="Genomic_DNA"/>
</dbReference>
<comment type="caution">
    <text evidence="2">The sequence shown here is derived from an EMBL/GenBank/DDBJ whole genome shotgun (WGS) entry which is preliminary data.</text>
</comment>
<feature type="transmembrane region" description="Helical" evidence="1">
    <location>
        <begin position="97"/>
        <end position="119"/>
    </location>
</feature>